<dbReference type="CDD" id="cd03192">
    <property type="entry name" value="GST_C_Sigma_like"/>
    <property type="match status" value="1"/>
</dbReference>
<dbReference type="PROSITE" id="PS50404">
    <property type="entry name" value="GST_NTER"/>
    <property type="match status" value="1"/>
</dbReference>
<dbReference type="EMBL" id="LNIX01000003">
    <property type="protein sequence ID" value="OXA58430.1"/>
    <property type="molecule type" value="Genomic_DNA"/>
</dbReference>
<keyword evidence="4" id="KW-1185">Reference proteome</keyword>
<dbReference type="InterPro" id="IPR010987">
    <property type="entry name" value="Glutathione-S-Trfase_C-like"/>
</dbReference>
<dbReference type="OMA" id="MSAGEWI"/>
<organism evidence="3 4">
    <name type="scientific">Folsomia candida</name>
    <name type="common">Springtail</name>
    <dbReference type="NCBI Taxonomy" id="158441"/>
    <lineage>
        <taxon>Eukaryota</taxon>
        <taxon>Metazoa</taxon>
        <taxon>Ecdysozoa</taxon>
        <taxon>Arthropoda</taxon>
        <taxon>Hexapoda</taxon>
        <taxon>Collembola</taxon>
        <taxon>Entomobryomorpha</taxon>
        <taxon>Isotomoidea</taxon>
        <taxon>Isotomidae</taxon>
        <taxon>Proisotominae</taxon>
        <taxon>Folsomia</taxon>
    </lineage>
</organism>
<evidence type="ECO:0000313" key="4">
    <source>
        <dbReference type="Proteomes" id="UP000198287"/>
    </source>
</evidence>
<dbReference type="Gene3D" id="1.20.1050.10">
    <property type="match status" value="1"/>
</dbReference>
<dbReference type="GO" id="GO:0004364">
    <property type="term" value="F:glutathione transferase activity"/>
    <property type="evidence" value="ECO:0007669"/>
    <property type="project" value="TreeGrafter"/>
</dbReference>
<dbReference type="PANTHER" id="PTHR11571">
    <property type="entry name" value="GLUTATHIONE S-TRANSFERASE"/>
    <property type="match status" value="1"/>
</dbReference>
<dbReference type="InterPro" id="IPR036282">
    <property type="entry name" value="Glutathione-S-Trfase_C_sf"/>
</dbReference>
<dbReference type="SFLD" id="SFLDS00019">
    <property type="entry name" value="Glutathione_Transferase_(cytos"/>
    <property type="match status" value="1"/>
</dbReference>
<gene>
    <name evidence="3" type="ORF">Fcan01_06788</name>
</gene>
<dbReference type="InterPro" id="IPR004046">
    <property type="entry name" value="GST_C"/>
</dbReference>
<sequence>MQDVRLVYFDIRGLAEPIRWMLTIAGIGFTDDRIALTAWMTKKKNTFENIMKRRTSASDTAAALGLKKQFVGQLPILCLGDDFVLTQPLCVLRFLAKKCGFNGETEMEEARAEEISDLVYDLRTRAVEYEGKAFKSQTPDIVCHTVFRDLRGAPESNEKTKMLEDFRTMFLPLYFKKFNSLLEMSAGEWIAGPNLTYGDFVLVNFLDIAEDMVDPNCLDEFPKLRQLKESVLQIPEIQQWRKLQEQKNLISYVEKN</sequence>
<accession>A0A226EMA9</accession>
<dbReference type="CDD" id="cd03039">
    <property type="entry name" value="GST_N_Sigma_like"/>
    <property type="match status" value="1"/>
</dbReference>
<dbReference type="InterPro" id="IPR040079">
    <property type="entry name" value="Glutathione_S-Trfase"/>
</dbReference>
<dbReference type="OrthoDB" id="414243at2759"/>
<dbReference type="AlphaFoldDB" id="A0A226EMA9"/>
<dbReference type="InterPro" id="IPR036249">
    <property type="entry name" value="Thioredoxin-like_sf"/>
</dbReference>
<dbReference type="SUPFAM" id="SSF47616">
    <property type="entry name" value="GST C-terminal domain-like"/>
    <property type="match status" value="1"/>
</dbReference>
<evidence type="ECO:0000313" key="3">
    <source>
        <dbReference type="EMBL" id="OXA58430.1"/>
    </source>
</evidence>
<comment type="caution">
    <text evidence="3">The sequence shown here is derived from an EMBL/GenBank/DDBJ whole genome shotgun (WGS) entry which is preliminary data.</text>
</comment>
<evidence type="ECO:0000259" key="2">
    <source>
        <dbReference type="PROSITE" id="PS50405"/>
    </source>
</evidence>
<dbReference type="Gene3D" id="3.40.30.10">
    <property type="entry name" value="Glutaredoxin"/>
    <property type="match status" value="1"/>
</dbReference>
<name>A0A226EMA9_FOLCA</name>
<reference evidence="3 4" key="1">
    <citation type="submission" date="2015-12" db="EMBL/GenBank/DDBJ databases">
        <title>The genome of Folsomia candida.</title>
        <authorList>
            <person name="Faddeeva A."/>
            <person name="Derks M.F."/>
            <person name="Anvar Y."/>
            <person name="Smit S."/>
            <person name="Van Straalen N."/>
            <person name="Roelofs D."/>
        </authorList>
    </citation>
    <scope>NUCLEOTIDE SEQUENCE [LARGE SCALE GENOMIC DNA]</scope>
    <source>
        <strain evidence="3 4">VU population</strain>
        <tissue evidence="3">Whole body</tissue>
    </source>
</reference>
<dbReference type="InterPro" id="IPR050213">
    <property type="entry name" value="GST_superfamily"/>
</dbReference>
<dbReference type="GO" id="GO:0006749">
    <property type="term" value="P:glutathione metabolic process"/>
    <property type="evidence" value="ECO:0007669"/>
    <property type="project" value="TreeGrafter"/>
</dbReference>
<protein>
    <submittedName>
        <fullName evidence="3">Glutathione S-transferase 2</fullName>
    </submittedName>
</protein>
<keyword evidence="3" id="KW-0808">Transferase</keyword>
<dbReference type="InterPro" id="IPR004045">
    <property type="entry name" value="Glutathione_S-Trfase_N"/>
</dbReference>
<feature type="domain" description="GST N-terminal" evidence="1">
    <location>
        <begin position="2"/>
        <end position="103"/>
    </location>
</feature>
<dbReference type="SUPFAM" id="SSF52833">
    <property type="entry name" value="Thioredoxin-like"/>
    <property type="match status" value="1"/>
</dbReference>
<dbReference type="Pfam" id="PF14497">
    <property type="entry name" value="GST_C_3"/>
    <property type="match status" value="1"/>
</dbReference>
<proteinExistence type="predicted"/>
<dbReference type="Proteomes" id="UP000198287">
    <property type="component" value="Unassembled WGS sequence"/>
</dbReference>
<dbReference type="PANTHER" id="PTHR11571:SF150">
    <property type="entry name" value="GLUTATHIONE S-TRANSFERASE"/>
    <property type="match status" value="1"/>
</dbReference>
<dbReference type="PROSITE" id="PS50405">
    <property type="entry name" value="GST_CTER"/>
    <property type="match status" value="1"/>
</dbReference>
<evidence type="ECO:0000259" key="1">
    <source>
        <dbReference type="PROSITE" id="PS50404"/>
    </source>
</evidence>
<feature type="domain" description="GST C-terminal" evidence="2">
    <location>
        <begin position="105"/>
        <end position="256"/>
    </location>
</feature>